<evidence type="ECO:0000313" key="1">
    <source>
        <dbReference type="EMBL" id="OAI16829.1"/>
    </source>
</evidence>
<dbReference type="EMBL" id="LUUK01000182">
    <property type="protein sequence ID" value="OAI16829.1"/>
    <property type="molecule type" value="Genomic_DNA"/>
</dbReference>
<organism evidence="1 2">
    <name type="scientific">Methylomonas koyamae</name>
    <dbReference type="NCBI Taxonomy" id="702114"/>
    <lineage>
        <taxon>Bacteria</taxon>
        <taxon>Pseudomonadati</taxon>
        <taxon>Pseudomonadota</taxon>
        <taxon>Gammaproteobacteria</taxon>
        <taxon>Methylococcales</taxon>
        <taxon>Methylococcaceae</taxon>
        <taxon>Methylomonas</taxon>
    </lineage>
</organism>
<dbReference type="Proteomes" id="UP000077628">
    <property type="component" value="Unassembled WGS sequence"/>
</dbReference>
<comment type="caution">
    <text evidence="1">The sequence shown here is derived from an EMBL/GenBank/DDBJ whole genome shotgun (WGS) entry which is preliminary data.</text>
</comment>
<dbReference type="RefSeq" id="WP_064029949.1">
    <property type="nucleotide sequence ID" value="NZ_LUUK01000182.1"/>
</dbReference>
<dbReference type="AlphaFoldDB" id="A0A177NHY4"/>
<dbReference type="PROSITE" id="PS51257">
    <property type="entry name" value="PROKAR_LIPOPROTEIN"/>
    <property type="match status" value="1"/>
</dbReference>
<keyword evidence="2" id="KW-1185">Reference proteome</keyword>
<name>A0A177NHY4_9GAMM</name>
<dbReference type="Gene3D" id="2.60.40.4150">
    <property type="entry name" value="Type VI secretion system, lipoprotein SciN"/>
    <property type="match status" value="1"/>
</dbReference>
<dbReference type="Pfam" id="PF12790">
    <property type="entry name" value="T6SS-SciN"/>
    <property type="match status" value="1"/>
</dbReference>
<dbReference type="InterPro" id="IPR038706">
    <property type="entry name" value="Type_VI_SciN-like_sf"/>
</dbReference>
<dbReference type="PANTHER" id="PTHR37625:SF4">
    <property type="entry name" value="OUTER MEMBRANE LIPOPROTEIN"/>
    <property type="match status" value="1"/>
</dbReference>
<dbReference type="PANTHER" id="PTHR37625">
    <property type="entry name" value="OUTER MEMBRANE LIPOPROTEIN-RELATED"/>
    <property type="match status" value="1"/>
</dbReference>
<dbReference type="NCBIfam" id="TIGR03352">
    <property type="entry name" value="VI_chp_3"/>
    <property type="match status" value="1"/>
</dbReference>
<evidence type="ECO:0000313" key="2">
    <source>
        <dbReference type="Proteomes" id="UP000077628"/>
    </source>
</evidence>
<proteinExistence type="predicted"/>
<accession>A0A177NHY4</accession>
<reference evidence="2" key="1">
    <citation type="submission" date="2016-03" db="EMBL/GenBank/DDBJ databases">
        <authorList>
            <person name="Heylen K."/>
            <person name="De Vos P."/>
            <person name="Vekeman B."/>
        </authorList>
    </citation>
    <scope>NUCLEOTIDE SEQUENCE [LARGE SCALE GENOMIC DNA]</scope>
    <source>
        <strain evidence="2">R-45383</strain>
    </source>
</reference>
<gene>
    <name evidence="1" type="ORF">A1355_08920</name>
</gene>
<sequence>MWLTRLLFNLPLLLVLGCAETPEQPAPLPPTQVDLKIESAPMINPDTDGKAAPVLLRVYELREQSSFNGADFFALFDKDQATLAADLVRKQELLIKPGENKAIHIEPAGDTRSLGFFAAFRKLDNAQWRAVAPVVAHQNNMVTLKIKGNTLAADASAEPPPALAVKPAE</sequence>
<protein>
    <submittedName>
        <fullName evidence="1">Type VI secretion protein</fullName>
    </submittedName>
</protein>
<dbReference type="STRING" id="702114.A1355_08920"/>
<dbReference type="OrthoDB" id="5471061at2"/>
<dbReference type="InterPro" id="IPR017734">
    <property type="entry name" value="T6SS_SciN"/>
</dbReference>